<dbReference type="EC" id="5.1.1.7" evidence="3 8"/>
<organism evidence="10 11">
    <name type="scientific">Fervidibacillus halotolerans</name>
    <dbReference type="NCBI Taxonomy" id="2980027"/>
    <lineage>
        <taxon>Bacteria</taxon>
        <taxon>Bacillati</taxon>
        <taxon>Bacillota</taxon>
        <taxon>Bacilli</taxon>
        <taxon>Bacillales</taxon>
        <taxon>Bacillaceae</taxon>
        <taxon>Fervidibacillus</taxon>
    </lineage>
</organism>
<comment type="similarity">
    <text evidence="2 8">Belongs to the diaminopimelate epimerase family.</text>
</comment>
<evidence type="ECO:0000256" key="1">
    <source>
        <dbReference type="ARBA" id="ARBA00005196"/>
    </source>
</evidence>
<dbReference type="Gene3D" id="3.10.310.10">
    <property type="entry name" value="Diaminopimelate Epimerase, Chain A, domain 1"/>
    <property type="match status" value="2"/>
</dbReference>
<keyword evidence="11" id="KW-1185">Reference proteome</keyword>
<comment type="subunit">
    <text evidence="8">Homodimer.</text>
</comment>
<feature type="binding site" evidence="8">
    <location>
        <begin position="79"/>
        <end position="80"/>
    </location>
    <ligand>
        <name>substrate</name>
    </ligand>
</feature>
<evidence type="ECO:0000256" key="5">
    <source>
        <dbReference type="ARBA" id="ARBA00023154"/>
    </source>
</evidence>
<proteinExistence type="inferred from homology"/>
<name>A0A9E8M170_9BACI</name>
<dbReference type="Proteomes" id="UP001164726">
    <property type="component" value="Chromosome"/>
</dbReference>
<evidence type="ECO:0000313" key="11">
    <source>
        <dbReference type="Proteomes" id="UP001164726"/>
    </source>
</evidence>
<evidence type="ECO:0000256" key="3">
    <source>
        <dbReference type="ARBA" id="ARBA00013080"/>
    </source>
</evidence>
<feature type="active site" evidence="9">
    <location>
        <position position="78"/>
    </location>
</feature>
<accession>A0A9E8M170</accession>
<comment type="pathway">
    <text evidence="1 8">Amino-acid biosynthesis; L-lysine biosynthesis via DAP pathway; DL-2,6-diaminopimelate from LL-2,6-diaminopimelate: step 1/1.</text>
</comment>
<dbReference type="InterPro" id="IPR001653">
    <property type="entry name" value="DAP_epimerase_DapF"/>
</dbReference>
<gene>
    <name evidence="8 10" type="primary">dapF</name>
    <name evidence="10" type="ORF">OE105_04010</name>
</gene>
<evidence type="ECO:0000313" key="10">
    <source>
        <dbReference type="EMBL" id="WAA13296.1"/>
    </source>
</evidence>
<dbReference type="PANTHER" id="PTHR31689:SF0">
    <property type="entry name" value="DIAMINOPIMELATE EPIMERASE"/>
    <property type="match status" value="1"/>
</dbReference>
<keyword evidence="8" id="KW-0963">Cytoplasm</keyword>
<dbReference type="HAMAP" id="MF_00197">
    <property type="entry name" value="DAP_epimerase"/>
    <property type="match status" value="1"/>
</dbReference>
<keyword evidence="5 8" id="KW-0457">Lysine biosynthesis</keyword>
<dbReference type="KEGG" id="fhl:OE105_04010"/>
<keyword evidence="4 8" id="KW-0028">Amino-acid biosynthesis</keyword>
<feature type="binding site" evidence="8">
    <location>
        <position position="14"/>
    </location>
    <ligand>
        <name>substrate</name>
    </ligand>
</feature>
<reference evidence="10" key="1">
    <citation type="submission" date="2022-09" db="EMBL/GenBank/DDBJ databases">
        <title>Complete Genomes of Fervidibacillus albus and Fervidibacillus halotolerans isolated from tidal flat sediments.</title>
        <authorList>
            <person name="Kwon K.K."/>
            <person name="Yang S.-H."/>
            <person name="Park M.J."/>
            <person name="Oh H.-M."/>
        </authorList>
    </citation>
    <scope>NUCLEOTIDE SEQUENCE</scope>
    <source>
        <strain evidence="10">MEBiC13594</strain>
    </source>
</reference>
<dbReference type="AlphaFoldDB" id="A0A9E8M170"/>
<evidence type="ECO:0000256" key="9">
    <source>
        <dbReference type="PROSITE-ProRule" id="PRU10125"/>
    </source>
</evidence>
<dbReference type="Pfam" id="PF01678">
    <property type="entry name" value="DAP_epimerase"/>
    <property type="match status" value="2"/>
</dbReference>
<evidence type="ECO:0000256" key="7">
    <source>
        <dbReference type="ARBA" id="ARBA00051712"/>
    </source>
</evidence>
<dbReference type="InterPro" id="IPR018510">
    <property type="entry name" value="DAP_epimerase_AS"/>
</dbReference>
<dbReference type="GO" id="GO:0005829">
    <property type="term" value="C:cytosol"/>
    <property type="evidence" value="ECO:0007669"/>
    <property type="project" value="TreeGrafter"/>
</dbReference>
<feature type="binding site" evidence="8">
    <location>
        <begin position="219"/>
        <end position="220"/>
    </location>
    <ligand>
        <name>substrate</name>
    </ligand>
</feature>
<comment type="subcellular location">
    <subcellularLocation>
        <location evidence="8">Cytoplasm</location>
    </subcellularLocation>
</comment>
<feature type="site" description="Could be important to modulate the pK values of the two catalytic cysteine residues" evidence="8">
    <location>
        <position position="219"/>
    </location>
</feature>
<comment type="caution">
    <text evidence="8">Lacks conserved residue(s) required for the propagation of feature annotation.</text>
</comment>
<dbReference type="GO" id="GO:0008837">
    <property type="term" value="F:diaminopimelate epimerase activity"/>
    <property type="evidence" value="ECO:0007669"/>
    <property type="project" value="UniProtKB-UniRule"/>
</dbReference>
<dbReference type="EMBL" id="CP106877">
    <property type="protein sequence ID" value="WAA13296.1"/>
    <property type="molecule type" value="Genomic_DNA"/>
</dbReference>
<sequence length="324" mass="35898">MQSIPFRKVHGSKNDFLLIDENNLSQSLNPSMRKKLAQSLCNRTKGIGSDGILFIQKSKHCDGKMEIYNADGTVAAMCGNGLRCAGRYIMEQVGKEKIVVETMKADLSVQKYGDEDSIPFIQVEISPISFDPATLPFHTDQKQVINEKIPGLSDTLLFTAVSVPNPHLLSIVSKKVLLSDELFRIASYVNGKNPYFPDGVNVSFIYPLKEGEIFVRTYERGVGFTNACGTAMSAASIVTILNGLHQYEKPLTVYNPGGYVKTIVHNDSGTLSVDLIGNATYCFDGNVNVNFESDSFDWVKERTYEEERAYSLLENKAKEAFSSL</sequence>
<feature type="binding site" evidence="8">
    <location>
        <begin position="229"/>
        <end position="230"/>
    </location>
    <ligand>
        <name>substrate</name>
    </ligand>
</feature>
<feature type="active site" description="Proton donor" evidence="8">
    <location>
        <position position="78"/>
    </location>
</feature>
<feature type="binding site" evidence="8">
    <location>
        <position position="69"/>
    </location>
    <ligand>
        <name>substrate</name>
    </ligand>
</feature>
<evidence type="ECO:0000256" key="8">
    <source>
        <dbReference type="HAMAP-Rule" id="MF_00197"/>
    </source>
</evidence>
<evidence type="ECO:0000256" key="6">
    <source>
        <dbReference type="ARBA" id="ARBA00023235"/>
    </source>
</evidence>
<feature type="binding site" evidence="8">
    <location>
        <position position="165"/>
    </location>
    <ligand>
        <name>substrate</name>
    </ligand>
</feature>
<dbReference type="PANTHER" id="PTHR31689">
    <property type="entry name" value="DIAMINOPIMELATE EPIMERASE, CHLOROPLASTIC"/>
    <property type="match status" value="1"/>
</dbReference>
<dbReference type="PROSITE" id="PS01326">
    <property type="entry name" value="DAP_EPIMERASE"/>
    <property type="match status" value="1"/>
</dbReference>
<protein>
    <recommendedName>
        <fullName evidence="3 8">Diaminopimelate epimerase</fullName>
        <shortName evidence="8">DAP epimerase</shortName>
        <ecNumber evidence="3 8">5.1.1.7</ecNumber>
    </recommendedName>
    <alternativeName>
        <fullName evidence="8">PLP-independent amino acid racemase</fullName>
    </alternativeName>
</protein>
<feature type="binding site" evidence="8">
    <location>
        <position position="201"/>
    </location>
    <ligand>
        <name>substrate</name>
    </ligand>
</feature>
<comment type="function">
    <text evidence="8">Catalyzes the stereoinversion of LL-2,6-diaminopimelate (L,L-DAP) to meso-diaminopimelate (meso-DAP), a precursor of L-lysine and an essential component of the bacterial peptidoglycan.</text>
</comment>
<dbReference type="SUPFAM" id="SSF54506">
    <property type="entry name" value="Diaminopimelate epimerase-like"/>
    <property type="match status" value="2"/>
</dbReference>
<dbReference type="RefSeq" id="WP_275421452.1">
    <property type="nucleotide sequence ID" value="NZ_CP106877.1"/>
</dbReference>
<keyword evidence="6 8" id="KW-0413">Isomerase</keyword>
<evidence type="ECO:0000256" key="2">
    <source>
        <dbReference type="ARBA" id="ARBA00010219"/>
    </source>
</evidence>
<dbReference type="NCBIfam" id="TIGR00652">
    <property type="entry name" value="DapF"/>
    <property type="match status" value="1"/>
</dbReference>
<feature type="active site" description="Proton acceptor" evidence="8">
    <location>
        <position position="228"/>
    </location>
</feature>
<feature type="site" description="Could be important to modulate the pK values of the two catalytic cysteine residues" evidence="8">
    <location>
        <position position="167"/>
    </location>
</feature>
<evidence type="ECO:0000256" key="4">
    <source>
        <dbReference type="ARBA" id="ARBA00022605"/>
    </source>
</evidence>
<dbReference type="GO" id="GO:0009089">
    <property type="term" value="P:lysine biosynthetic process via diaminopimelate"/>
    <property type="evidence" value="ECO:0007669"/>
    <property type="project" value="UniProtKB-UniRule"/>
</dbReference>
<comment type="catalytic activity">
    <reaction evidence="7 8">
        <text>(2S,6S)-2,6-diaminopimelate = meso-2,6-diaminopimelate</text>
        <dbReference type="Rhea" id="RHEA:15393"/>
        <dbReference type="ChEBI" id="CHEBI:57609"/>
        <dbReference type="ChEBI" id="CHEBI:57791"/>
        <dbReference type="EC" id="5.1.1.7"/>
    </reaction>
</comment>